<proteinExistence type="predicted"/>
<feature type="transmembrane region" description="Helical" evidence="1">
    <location>
        <begin position="75"/>
        <end position="91"/>
    </location>
</feature>
<protein>
    <submittedName>
        <fullName evidence="2">Uncharacterized protein</fullName>
    </submittedName>
</protein>
<feature type="transmembrane region" description="Helical" evidence="1">
    <location>
        <begin position="47"/>
        <end position="69"/>
    </location>
</feature>
<evidence type="ECO:0000313" key="2">
    <source>
        <dbReference type="EMBL" id="KAF9882679.1"/>
    </source>
</evidence>
<feature type="transmembrane region" description="Helical" evidence="1">
    <location>
        <begin position="112"/>
        <end position="134"/>
    </location>
</feature>
<gene>
    <name evidence="2" type="ORF">FE257_005653</name>
</gene>
<evidence type="ECO:0000256" key="1">
    <source>
        <dbReference type="SAM" id="Phobius"/>
    </source>
</evidence>
<reference evidence="2" key="1">
    <citation type="journal article" date="2019" name="Beilstein J. Org. Chem.">
        <title>Nanangenines: drimane sesquiterpenoids as the dominant metabolite cohort of a novel Australian fungus, Aspergillus nanangensis.</title>
        <authorList>
            <person name="Lacey H.J."/>
            <person name="Gilchrist C.L.M."/>
            <person name="Crombie A."/>
            <person name="Kalaitzis J.A."/>
            <person name="Vuong D."/>
            <person name="Rutledge P.J."/>
            <person name="Turner P."/>
            <person name="Pitt J.I."/>
            <person name="Lacey E."/>
            <person name="Chooi Y.H."/>
            <person name="Piggott A.M."/>
        </authorList>
    </citation>
    <scope>NUCLEOTIDE SEQUENCE</scope>
    <source>
        <strain evidence="2">MST-FP2251</strain>
    </source>
</reference>
<reference evidence="2" key="2">
    <citation type="submission" date="2020-02" db="EMBL/GenBank/DDBJ databases">
        <authorList>
            <person name="Gilchrist C.L.M."/>
            <person name="Chooi Y.-H."/>
        </authorList>
    </citation>
    <scope>NUCLEOTIDE SEQUENCE</scope>
    <source>
        <strain evidence="2">MST-FP2251</strain>
    </source>
</reference>
<dbReference type="Proteomes" id="UP001194746">
    <property type="component" value="Unassembled WGS sequence"/>
</dbReference>
<accession>A0AAD4CA48</accession>
<feature type="transmembrane region" description="Helical" evidence="1">
    <location>
        <begin position="20"/>
        <end position="40"/>
    </location>
</feature>
<evidence type="ECO:0000313" key="3">
    <source>
        <dbReference type="Proteomes" id="UP001194746"/>
    </source>
</evidence>
<keyword evidence="1" id="KW-0472">Membrane</keyword>
<sequence>MDAHLPPQDYLAVASYFELSWAILSSIGLFTMLMGIWAVLITRPSPLSYIPIIVSAAGAVANGMCYYAFYTSHAAVNRAVASGFADLLWLVQEAGLSFYSYQILVHTLRGSIRLVFLLIFWSLMVAIVGLRMAILASRVMEILQGAVSLQTAGPLQHQIDHLHVGYFSSIALVETLSAVFLIRLLHKAYLISPKVSSTRLVFRYLLRSTEIRAASLCFIGITRAVTYSLQVTSQAATTAAAQVDRFAYTMECLFPLVMLIDILASKKFSPDLQGMSTYHPASPGRFRHIRNHTTDSLPQHRAWVHSP</sequence>
<dbReference type="EMBL" id="VCAU01000240">
    <property type="protein sequence ID" value="KAF9882679.1"/>
    <property type="molecule type" value="Genomic_DNA"/>
</dbReference>
<feature type="transmembrane region" description="Helical" evidence="1">
    <location>
        <begin position="164"/>
        <end position="185"/>
    </location>
</feature>
<organism evidence="2 3">
    <name type="scientific">Aspergillus nanangensis</name>
    <dbReference type="NCBI Taxonomy" id="2582783"/>
    <lineage>
        <taxon>Eukaryota</taxon>
        <taxon>Fungi</taxon>
        <taxon>Dikarya</taxon>
        <taxon>Ascomycota</taxon>
        <taxon>Pezizomycotina</taxon>
        <taxon>Eurotiomycetes</taxon>
        <taxon>Eurotiomycetidae</taxon>
        <taxon>Eurotiales</taxon>
        <taxon>Aspergillaceae</taxon>
        <taxon>Aspergillus</taxon>
        <taxon>Aspergillus subgen. Circumdati</taxon>
    </lineage>
</organism>
<name>A0AAD4CA48_ASPNN</name>
<keyword evidence="1" id="KW-0812">Transmembrane</keyword>
<keyword evidence="1" id="KW-1133">Transmembrane helix</keyword>
<dbReference type="AlphaFoldDB" id="A0AAD4CA48"/>
<keyword evidence="3" id="KW-1185">Reference proteome</keyword>
<comment type="caution">
    <text evidence="2">The sequence shown here is derived from an EMBL/GenBank/DDBJ whole genome shotgun (WGS) entry which is preliminary data.</text>
</comment>